<dbReference type="PANTHER" id="PTHR43877:SF2">
    <property type="entry name" value="AMINOALKYLPHOSPHONATE N-ACETYLTRANSFERASE-RELATED"/>
    <property type="match status" value="1"/>
</dbReference>
<comment type="caution">
    <text evidence="4">The sequence shown here is derived from an EMBL/GenBank/DDBJ whole genome shotgun (WGS) entry which is preliminary data.</text>
</comment>
<accession>A0A254N7M8</accession>
<dbReference type="PANTHER" id="PTHR43877">
    <property type="entry name" value="AMINOALKYLPHOSPHONATE N-ACETYLTRANSFERASE-RELATED-RELATED"/>
    <property type="match status" value="1"/>
</dbReference>
<dbReference type="Proteomes" id="UP000197446">
    <property type="component" value="Unassembled WGS sequence"/>
</dbReference>
<dbReference type="InterPro" id="IPR016181">
    <property type="entry name" value="Acyl_CoA_acyltransferase"/>
</dbReference>
<keyword evidence="5" id="KW-1185">Reference proteome</keyword>
<dbReference type="CDD" id="cd04301">
    <property type="entry name" value="NAT_SF"/>
    <property type="match status" value="1"/>
</dbReference>
<evidence type="ECO:0000313" key="4">
    <source>
        <dbReference type="EMBL" id="OWR00676.1"/>
    </source>
</evidence>
<reference evidence="4 5" key="1">
    <citation type="journal article" date="2007" name="Int. J. Syst. Evol. Microbiol.">
        <title>Description of Pelomonas aquatica sp. nov. and Pelomonas puraquae sp. nov., isolated from industrial and haemodialysis water.</title>
        <authorList>
            <person name="Gomila M."/>
            <person name="Bowien B."/>
            <person name="Falsen E."/>
            <person name="Moore E.R."/>
            <person name="Lalucat J."/>
        </authorList>
    </citation>
    <scope>NUCLEOTIDE SEQUENCE [LARGE SCALE GENOMIC DNA]</scope>
    <source>
        <strain evidence="4 5">CCUG 52769</strain>
    </source>
</reference>
<feature type="domain" description="N-acetyltransferase" evidence="3">
    <location>
        <begin position="19"/>
        <end position="165"/>
    </location>
</feature>
<dbReference type="AlphaFoldDB" id="A0A254N7M8"/>
<organism evidence="4 5">
    <name type="scientific">Roseateles puraquae</name>
    <dbReference type="NCBI Taxonomy" id="431059"/>
    <lineage>
        <taxon>Bacteria</taxon>
        <taxon>Pseudomonadati</taxon>
        <taxon>Pseudomonadota</taxon>
        <taxon>Betaproteobacteria</taxon>
        <taxon>Burkholderiales</taxon>
        <taxon>Sphaerotilaceae</taxon>
        <taxon>Roseateles</taxon>
    </lineage>
</organism>
<dbReference type="InterPro" id="IPR000182">
    <property type="entry name" value="GNAT_dom"/>
</dbReference>
<name>A0A254N7M8_9BURK</name>
<protein>
    <submittedName>
        <fullName evidence="4">GNAT family N-acetyltransferase</fullName>
    </submittedName>
</protein>
<evidence type="ECO:0000256" key="2">
    <source>
        <dbReference type="ARBA" id="ARBA00023315"/>
    </source>
</evidence>
<evidence type="ECO:0000256" key="1">
    <source>
        <dbReference type="ARBA" id="ARBA00022679"/>
    </source>
</evidence>
<dbReference type="GO" id="GO:0016747">
    <property type="term" value="F:acyltransferase activity, transferring groups other than amino-acyl groups"/>
    <property type="evidence" value="ECO:0007669"/>
    <property type="project" value="InterPro"/>
</dbReference>
<dbReference type="Gene3D" id="3.40.630.30">
    <property type="match status" value="1"/>
</dbReference>
<dbReference type="PROSITE" id="PS51186">
    <property type="entry name" value="GNAT"/>
    <property type="match status" value="1"/>
</dbReference>
<evidence type="ECO:0000313" key="5">
    <source>
        <dbReference type="Proteomes" id="UP000197446"/>
    </source>
</evidence>
<dbReference type="EMBL" id="NISI01000016">
    <property type="protein sequence ID" value="OWR00676.1"/>
    <property type="molecule type" value="Genomic_DNA"/>
</dbReference>
<gene>
    <name evidence="4" type="ORF">CDO81_24605</name>
</gene>
<sequence length="169" mass="19130">MPRIMRAASGPGCRDNDAMTLRIATRADTAELWRVRYAVTENTLTPGRISDAELHAYLEDYGRGWVVELAPHPALRIAGFAIGDARNGHIWAMFVDPALHGQGYGRQLHDVMVDWLFAQGHTRLDLATEPNSRAEAFYRRAGWQPTGEGLDRWGDQPFELHLNDWQRHA</sequence>
<dbReference type="Pfam" id="PF00583">
    <property type="entry name" value="Acetyltransf_1"/>
    <property type="match status" value="1"/>
</dbReference>
<keyword evidence="1 4" id="KW-0808">Transferase</keyword>
<evidence type="ECO:0000259" key="3">
    <source>
        <dbReference type="PROSITE" id="PS51186"/>
    </source>
</evidence>
<dbReference type="InterPro" id="IPR050832">
    <property type="entry name" value="Bact_Acetyltransf"/>
</dbReference>
<dbReference type="SUPFAM" id="SSF55729">
    <property type="entry name" value="Acyl-CoA N-acyltransferases (Nat)"/>
    <property type="match status" value="1"/>
</dbReference>
<proteinExistence type="predicted"/>
<keyword evidence="2" id="KW-0012">Acyltransferase</keyword>